<evidence type="ECO:0000256" key="5">
    <source>
        <dbReference type="SAM" id="Phobius"/>
    </source>
</evidence>
<feature type="transmembrane region" description="Helical" evidence="5">
    <location>
        <begin position="49"/>
        <end position="68"/>
    </location>
</feature>
<organism evidence="6">
    <name type="scientific">hydrothermal vent metagenome</name>
    <dbReference type="NCBI Taxonomy" id="652676"/>
    <lineage>
        <taxon>unclassified sequences</taxon>
        <taxon>metagenomes</taxon>
        <taxon>ecological metagenomes</taxon>
    </lineage>
</organism>
<accession>A0A3B1AD60</accession>
<feature type="transmembrane region" description="Helical" evidence="5">
    <location>
        <begin position="206"/>
        <end position="224"/>
    </location>
</feature>
<feature type="transmembrane region" description="Helical" evidence="5">
    <location>
        <begin position="145"/>
        <end position="163"/>
    </location>
</feature>
<keyword evidence="2 5" id="KW-0812">Transmembrane</keyword>
<evidence type="ECO:0000313" key="6">
    <source>
        <dbReference type="EMBL" id="VAX01812.1"/>
    </source>
</evidence>
<evidence type="ECO:0000256" key="3">
    <source>
        <dbReference type="ARBA" id="ARBA00022989"/>
    </source>
</evidence>
<dbReference type="GO" id="GO:0016020">
    <property type="term" value="C:membrane"/>
    <property type="evidence" value="ECO:0007669"/>
    <property type="project" value="UniProtKB-SubCell"/>
</dbReference>
<reference evidence="6" key="1">
    <citation type="submission" date="2018-06" db="EMBL/GenBank/DDBJ databases">
        <authorList>
            <person name="Zhirakovskaya E."/>
        </authorList>
    </citation>
    <scope>NUCLEOTIDE SEQUENCE</scope>
</reference>
<feature type="transmembrane region" description="Helical" evidence="5">
    <location>
        <begin position="118"/>
        <end position="138"/>
    </location>
</feature>
<feature type="transmembrane region" description="Helical" evidence="5">
    <location>
        <begin position="308"/>
        <end position="328"/>
    </location>
</feature>
<feature type="transmembrane region" description="Helical" evidence="5">
    <location>
        <begin position="244"/>
        <end position="265"/>
    </location>
</feature>
<keyword evidence="4 5" id="KW-0472">Membrane</keyword>
<dbReference type="AlphaFoldDB" id="A0A3B1AD60"/>
<evidence type="ECO:0000256" key="2">
    <source>
        <dbReference type="ARBA" id="ARBA00022692"/>
    </source>
</evidence>
<name>A0A3B1AD60_9ZZZZ</name>
<dbReference type="InterPro" id="IPR032808">
    <property type="entry name" value="DoxX"/>
</dbReference>
<proteinExistence type="predicted"/>
<evidence type="ECO:0008006" key="7">
    <source>
        <dbReference type="Google" id="ProtNLM"/>
    </source>
</evidence>
<evidence type="ECO:0000256" key="4">
    <source>
        <dbReference type="ARBA" id="ARBA00023136"/>
    </source>
</evidence>
<feature type="transmembrane region" description="Helical" evidence="5">
    <location>
        <begin position="169"/>
        <end position="186"/>
    </location>
</feature>
<comment type="subcellular location">
    <subcellularLocation>
        <location evidence="1">Membrane</location>
        <topology evidence="1">Multi-pass membrane protein</topology>
    </subcellularLocation>
</comment>
<protein>
    <recommendedName>
        <fullName evidence="7">DoxX family protein</fullName>
    </recommendedName>
</protein>
<keyword evidence="3 5" id="KW-1133">Transmembrane helix</keyword>
<feature type="transmembrane region" description="Helical" evidence="5">
    <location>
        <begin position="277"/>
        <end position="296"/>
    </location>
</feature>
<feature type="transmembrane region" description="Helical" evidence="5">
    <location>
        <begin position="88"/>
        <end position="106"/>
    </location>
</feature>
<sequence>MKYFRKKIHKHILLGISVLSIFFAFPAYAHLKWFVEPGQPTQAFTGNLVAYTSAWLLVGLTVALTGILLDKFYPKISFTWEPKKIEPYATAIIGILIGASLLINASQGGLFSININDIGPIHVTLLMLEGFIGLSLILGLAVRQASLLLIGLWLCVLYLSNTIDVLENIWIVGAALFLFFRGRTVLRYTHEDIFYSYDITLSQAQAISFLRVFLGINLIILGFSEKIMYLHLGLHFLQEHPWNFMAHFGVTWFTDELFVFSAGAVEIILGLFLVTGWVTRLTAVVLAGFFLTPPFFMGPEELIGHIPHLAMVAAVLIFGKGASLSDVFSTLSRKWNARDSHSAPLSSTKNM</sequence>
<gene>
    <name evidence="6" type="ORF">MNBD_GAMMA19-942</name>
</gene>
<dbReference type="EMBL" id="UOFV01000274">
    <property type="protein sequence ID" value="VAX01812.1"/>
    <property type="molecule type" value="Genomic_DNA"/>
</dbReference>
<evidence type="ECO:0000256" key="1">
    <source>
        <dbReference type="ARBA" id="ARBA00004141"/>
    </source>
</evidence>
<feature type="transmembrane region" description="Helical" evidence="5">
    <location>
        <begin position="12"/>
        <end position="29"/>
    </location>
</feature>
<dbReference type="Pfam" id="PF07681">
    <property type="entry name" value="DoxX"/>
    <property type="match status" value="1"/>
</dbReference>